<proteinExistence type="predicted"/>
<organism evidence="4 5">
    <name type="scientific">Bowdeniella nasicola</name>
    <dbReference type="NCBI Taxonomy" id="208480"/>
    <lineage>
        <taxon>Bacteria</taxon>
        <taxon>Bacillati</taxon>
        <taxon>Actinomycetota</taxon>
        <taxon>Actinomycetes</taxon>
        <taxon>Actinomycetales</taxon>
        <taxon>Actinomycetaceae</taxon>
        <taxon>Bowdeniella</taxon>
    </lineage>
</organism>
<keyword evidence="5" id="KW-1185">Reference proteome</keyword>
<dbReference type="OrthoDB" id="9813721at2"/>
<dbReference type="Pfam" id="PF00483">
    <property type="entry name" value="NTP_transferase"/>
    <property type="match status" value="1"/>
</dbReference>
<feature type="domain" description="Nucleotidyl transferase" evidence="3">
    <location>
        <begin position="7"/>
        <end position="238"/>
    </location>
</feature>
<dbReference type="Gene3D" id="3.90.550.10">
    <property type="entry name" value="Spore Coat Polysaccharide Biosynthesis Protein SpsA, Chain A"/>
    <property type="match status" value="1"/>
</dbReference>
<accession>A0A1Q5Q004</accession>
<dbReference type="InterPro" id="IPR050065">
    <property type="entry name" value="GlmU-like"/>
</dbReference>
<dbReference type="Proteomes" id="UP000185628">
    <property type="component" value="Unassembled WGS sequence"/>
</dbReference>
<dbReference type="EMBL" id="MQVR01000077">
    <property type="protein sequence ID" value="OKL53213.1"/>
    <property type="molecule type" value="Genomic_DNA"/>
</dbReference>
<protein>
    <submittedName>
        <fullName evidence="4">Glucose-1-phosphate thymidylyltransferase</fullName>
    </submittedName>
</protein>
<evidence type="ECO:0000313" key="4">
    <source>
        <dbReference type="EMBL" id="OKL53213.1"/>
    </source>
</evidence>
<sequence length="270" mass="28511">MHSRPTKAVILARGLGTRMREQSATAELDAGAAKAADAGVKGMIDVGRPFLDYVVSVLADAGIREVCLVIGPEHDMIREHFERVRPTRVSVSYAIQAEPRGTADAVAAAEEFAGKDRVLVLNSDNYYPAALDTVLDAPGSALLGFDRAALVEQSNIPAERIAAFAILDVAEDGSLRRIIEKPDAQTLAAFGDGAPISMNAWVFTPAIFPACRNVAPSVRGELELASAVADAMAAGEVFTVVPVAVGCLDMSRRDDIAAVRKRLAGIEVSL</sequence>
<dbReference type="SUPFAM" id="SSF53448">
    <property type="entry name" value="Nucleotide-diphospho-sugar transferases"/>
    <property type="match status" value="1"/>
</dbReference>
<evidence type="ECO:0000256" key="1">
    <source>
        <dbReference type="ARBA" id="ARBA00022679"/>
    </source>
</evidence>
<dbReference type="RefSeq" id="WP_073717317.1">
    <property type="nucleotide sequence ID" value="NZ_MQVR01000077.1"/>
</dbReference>
<dbReference type="InterPro" id="IPR005835">
    <property type="entry name" value="NTP_transferase_dom"/>
</dbReference>
<dbReference type="InterPro" id="IPR029044">
    <property type="entry name" value="Nucleotide-diphossugar_trans"/>
</dbReference>
<evidence type="ECO:0000313" key="5">
    <source>
        <dbReference type="Proteomes" id="UP000185628"/>
    </source>
</evidence>
<dbReference type="PANTHER" id="PTHR43584:SF8">
    <property type="entry name" value="N-ACETYLMURAMATE ALPHA-1-PHOSPHATE URIDYLYLTRANSFERASE"/>
    <property type="match status" value="1"/>
</dbReference>
<keyword evidence="2" id="KW-0548">Nucleotidyltransferase</keyword>
<gene>
    <name evidence="4" type="ORF">BSZ39_10665</name>
</gene>
<dbReference type="AlphaFoldDB" id="A0A1Q5Q004"/>
<evidence type="ECO:0000256" key="2">
    <source>
        <dbReference type="ARBA" id="ARBA00022695"/>
    </source>
</evidence>
<dbReference type="STRING" id="208480.SAMN02910418_00818"/>
<dbReference type="GO" id="GO:0016779">
    <property type="term" value="F:nucleotidyltransferase activity"/>
    <property type="evidence" value="ECO:0007669"/>
    <property type="project" value="UniProtKB-KW"/>
</dbReference>
<keyword evidence="1 4" id="KW-0808">Transferase</keyword>
<dbReference type="PANTHER" id="PTHR43584">
    <property type="entry name" value="NUCLEOTIDYL TRANSFERASE"/>
    <property type="match status" value="1"/>
</dbReference>
<name>A0A1Q5Q004_9ACTO</name>
<reference evidence="5" key="1">
    <citation type="submission" date="2016-12" db="EMBL/GenBank/DDBJ databases">
        <authorList>
            <person name="Meng X."/>
        </authorList>
    </citation>
    <scope>NUCLEOTIDE SEQUENCE [LARGE SCALE GENOMIC DNA]</scope>
    <source>
        <strain evidence="5">DSM 19116</strain>
    </source>
</reference>
<comment type="caution">
    <text evidence="4">The sequence shown here is derived from an EMBL/GenBank/DDBJ whole genome shotgun (WGS) entry which is preliminary data.</text>
</comment>
<evidence type="ECO:0000259" key="3">
    <source>
        <dbReference type="Pfam" id="PF00483"/>
    </source>
</evidence>